<evidence type="ECO:0000313" key="2">
    <source>
        <dbReference type="EMBL" id="MDQ6413572.1"/>
    </source>
</evidence>
<reference evidence="2" key="1">
    <citation type="submission" date="2022-06" db="EMBL/GenBank/DDBJ databases">
        <title>PHB producers.</title>
        <authorList>
            <person name="Besaury L."/>
        </authorList>
    </citation>
    <scope>NUCLEOTIDE SEQUENCE</scope>
    <source>
        <strain evidence="2 3">SEWS6</strain>
    </source>
</reference>
<protein>
    <submittedName>
        <fullName evidence="2">Uncharacterized protein</fullName>
    </submittedName>
</protein>
<dbReference type="RefSeq" id="WP_266261895.1">
    <property type="nucleotide sequence ID" value="NZ_JAMXWF010000062.1"/>
</dbReference>
<dbReference type="EMBL" id="JAPKHW010000062">
    <property type="protein sequence ID" value="MCX4151762.1"/>
    <property type="molecule type" value="Genomic_DNA"/>
</dbReference>
<dbReference type="AlphaFoldDB" id="A0AAP5F1P8"/>
<evidence type="ECO:0000313" key="1">
    <source>
        <dbReference type="EMBL" id="MCX4151762.1"/>
    </source>
</evidence>
<proteinExistence type="predicted"/>
<dbReference type="Proteomes" id="UP001209412">
    <property type="component" value="Unassembled WGS sequence"/>
</dbReference>
<sequence>MPIAYNNKDRERFNYNGLNRYTVLHGFAIEEYAAEENSLKAFSLLSAMTALMSTRESLHIPDNA</sequence>
<gene>
    <name evidence="2" type="ORF">NIE36_41340</name>
    <name evidence="1" type="ORF">OSB80_41450</name>
</gene>
<accession>A0AAP5F1P8</accession>
<keyword evidence="3" id="KW-1185">Reference proteome</keyword>
<name>A0AAP5F1P8_9BURK</name>
<comment type="caution">
    <text evidence="2">The sequence shown here is derived from an EMBL/GenBank/DDBJ whole genome shotgun (WGS) entry which is preliminary data.</text>
</comment>
<dbReference type="Proteomes" id="UP001242288">
    <property type="component" value="Unassembled WGS sequence"/>
</dbReference>
<dbReference type="EMBL" id="JAMXWF010000062">
    <property type="protein sequence ID" value="MDQ6413572.1"/>
    <property type="molecule type" value="Genomic_DNA"/>
</dbReference>
<organism evidence="2 4">
    <name type="scientific">Paraburkholderia madseniana</name>
    <dbReference type="NCBI Taxonomy" id="2599607"/>
    <lineage>
        <taxon>Bacteria</taxon>
        <taxon>Pseudomonadati</taxon>
        <taxon>Pseudomonadota</taxon>
        <taxon>Betaproteobacteria</taxon>
        <taxon>Burkholderiales</taxon>
        <taxon>Burkholderiaceae</taxon>
        <taxon>Paraburkholderia</taxon>
    </lineage>
</organism>
<evidence type="ECO:0000313" key="3">
    <source>
        <dbReference type="Proteomes" id="UP001209412"/>
    </source>
</evidence>
<evidence type="ECO:0000313" key="4">
    <source>
        <dbReference type="Proteomes" id="UP001242288"/>
    </source>
</evidence>